<dbReference type="RefSeq" id="WP_071504607.1">
    <property type="nucleotide sequence ID" value="NZ_MORL01000010.1"/>
</dbReference>
<accession>A0A1S2VHI0</accession>
<comment type="caution">
    <text evidence="2">The sequence shown here is derived from an EMBL/GenBank/DDBJ whole genome shotgun (WGS) entry which is preliminary data.</text>
</comment>
<dbReference type="PROSITE" id="PS51257">
    <property type="entry name" value="PROKAR_LIPOPROTEIN"/>
    <property type="match status" value="1"/>
</dbReference>
<organism evidence="2 3">
    <name type="scientific">Arsenicibacter rosenii</name>
    <dbReference type="NCBI Taxonomy" id="1750698"/>
    <lineage>
        <taxon>Bacteria</taxon>
        <taxon>Pseudomonadati</taxon>
        <taxon>Bacteroidota</taxon>
        <taxon>Cytophagia</taxon>
        <taxon>Cytophagales</taxon>
        <taxon>Spirosomataceae</taxon>
        <taxon>Arsenicibacter</taxon>
    </lineage>
</organism>
<feature type="signal peptide" evidence="1">
    <location>
        <begin position="1"/>
        <end position="22"/>
    </location>
</feature>
<keyword evidence="3" id="KW-1185">Reference proteome</keyword>
<feature type="chain" id="PRO_5010284264" description="Lipoprotein" evidence="1">
    <location>
        <begin position="23"/>
        <end position="190"/>
    </location>
</feature>
<evidence type="ECO:0000313" key="3">
    <source>
        <dbReference type="Proteomes" id="UP000181790"/>
    </source>
</evidence>
<dbReference type="Proteomes" id="UP000181790">
    <property type="component" value="Unassembled WGS sequence"/>
</dbReference>
<gene>
    <name evidence="2" type="ORF">BLX24_18110</name>
</gene>
<protein>
    <recommendedName>
        <fullName evidence="4">Lipoprotein</fullName>
    </recommendedName>
</protein>
<dbReference type="AlphaFoldDB" id="A0A1S2VHI0"/>
<name>A0A1S2VHI0_9BACT</name>
<evidence type="ECO:0000256" key="1">
    <source>
        <dbReference type="SAM" id="SignalP"/>
    </source>
</evidence>
<reference evidence="2 3" key="1">
    <citation type="submission" date="2016-10" db="EMBL/GenBank/DDBJ databases">
        <title>Arsenicibacter rosenii gen. nov., sp. nov., an efficient arsenic-methylating bacterium isolated from an arsenic-contaminated paddy soil.</title>
        <authorList>
            <person name="Huang K."/>
        </authorList>
    </citation>
    <scope>NUCLEOTIDE SEQUENCE [LARGE SCALE GENOMIC DNA]</scope>
    <source>
        <strain evidence="2 3">SM-1</strain>
    </source>
</reference>
<sequence>MRHVLQVAICLGMAVFSACTPASDQNQTKVYYDLEGFVKKQIALLEKQKPMVDKAATIKQQTQNQQTREVDWAHELELFVQADLNKSAFRSSYQVSQADPLSYTYTLKPEEDKLTVRSLSIQLDSATRQPRRIEALLRTRNLLYESDRHVLMTCAPASGSEWRVQHYAIDGYQQLRFFERNDFGVKATVH</sequence>
<keyword evidence="1" id="KW-0732">Signal</keyword>
<dbReference type="OrthoDB" id="794757at2"/>
<evidence type="ECO:0008006" key="4">
    <source>
        <dbReference type="Google" id="ProtNLM"/>
    </source>
</evidence>
<evidence type="ECO:0000313" key="2">
    <source>
        <dbReference type="EMBL" id="OIN57666.1"/>
    </source>
</evidence>
<dbReference type="EMBL" id="MORL01000010">
    <property type="protein sequence ID" value="OIN57666.1"/>
    <property type="molecule type" value="Genomic_DNA"/>
</dbReference>
<proteinExistence type="predicted"/>